<reference evidence="1 2" key="1">
    <citation type="submission" date="2016-03" db="EMBL/GenBank/DDBJ databases">
        <title>Comparative genomics of the ectomycorrhizal sister species Rhizopogon vinicolor and Rhizopogon vesiculosus (Basidiomycota: Boletales) reveals a divergence of the mating type B locus.</title>
        <authorList>
            <person name="Mujic A.B."/>
            <person name="Kuo A."/>
            <person name="Tritt A."/>
            <person name="Lipzen A."/>
            <person name="Chen C."/>
            <person name="Johnson J."/>
            <person name="Sharma A."/>
            <person name="Barry K."/>
            <person name="Grigoriev I.V."/>
            <person name="Spatafora J.W."/>
        </authorList>
    </citation>
    <scope>NUCLEOTIDE SEQUENCE [LARGE SCALE GENOMIC DNA]</scope>
    <source>
        <strain evidence="1 2">AM-OR11-056</strain>
    </source>
</reference>
<evidence type="ECO:0000313" key="1">
    <source>
        <dbReference type="EMBL" id="OJA12695.1"/>
    </source>
</evidence>
<gene>
    <name evidence="1" type="ORF">AZE42_10101</name>
</gene>
<dbReference type="EMBL" id="LVVM01004532">
    <property type="protein sequence ID" value="OJA12695.1"/>
    <property type="molecule type" value="Genomic_DNA"/>
</dbReference>
<organism evidence="1 2">
    <name type="scientific">Rhizopogon vesiculosus</name>
    <dbReference type="NCBI Taxonomy" id="180088"/>
    <lineage>
        <taxon>Eukaryota</taxon>
        <taxon>Fungi</taxon>
        <taxon>Dikarya</taxon>
        <taxon>Basidiomycota</taxon>
        <taxon>Agaricomycotina</taxon>
        <taxon>Agaricomycetes</taxon>
        <taxon>Agaricomycetidae</taxon>
        <taxon>Boletales</taxon>
        <taxon>Suillineae</taxon>
        <taxon>Rhizopogonaceae</taxon>
        <taxon>Rhizopogon</taxon>
    </lineage>
</organism>
<evidence type="ECO:0000313" key="2">
    <source>
        <dbReference type="Proteomes" id="UP000183567"/>
    </source>
</evidence>
<dbReference type="OrthoDB" id="429813at2759"/>
<dbReference type="AlphaFoldDB" id="A0A1J8PW53"/>
<comment type="caution">
    <text evidence="1">The sequence shown here is derived from an EMBL/GenBank/DDBJ whole genome shotgun (WGS) entry which is preliminary data.</text>
</comment>
<accession>A0A1J8PW53</accession>
<keyword evidence="2" id="KW-1185">Reference proteome</keyword>
<name>A0A1J8PW53_9AGAM</name>
<dbReference type="Proteomes" id="UP000183567">
    <property type="component" value="Unassembled WGS sequence"/>
</dbReference>
<proteinExistence type="predicted"/>
<protein>
    <submittedName>
        <fullName evidence="1">Uncharacterized protein</fullName>
    </submittedName>
</protein>
<sequence>MVASRPNSVNHPPLDGSLYLTEMLEFNAQHNPDVTFFTSTKLVIVPPRKLDQVAQA</sequence>